<proteinExistence type="predicted"/>
<dbReference type="EMBL" id="LSBI01000002">
    <property type="protein sequence ID" value="OAQ93494.1"/>
    <property type="molecule type" value="Genomic_DNA"/>
</dbReference>
<dbReference type="PROSITE" id="PS51184">
    <property type="entry name" value="JMJC"/>
    <property type="match status" value="1"/>
</dbReference>
<dbReference type="Proteomes" id="UP000078340">
    <property type="component" value="Unassembled WGS sequence"/>
</dbReference>
<dbReference type="Pfam" id="PF13621">
    <property type="entry name" value="Cupin_8"/>
    <property type="match status" value="1"/>
</dbReference>
<dbReference type="InterPro" id="IPR041667">
    <property type="entry name" value="Cupin_8"/>
</dbReference>
<organism evidence="3 4">
    <name type="scientific">Purpureocillium lilacinum</name>
    <name type="common">Paecilomyces lilacinus</name>
    <dbReference type="NCBI Taxonomy" id="33203"/>
    <lineage>
        <taxon>Eukaryota</taxon>
        <taxon>Fungi</taxon>
        <taxon>Dikarya</taxon>
        <taxon>Ascomycota</taxon>
        <taxon>Pezizomycotina</taxon>
        <taxon>Sordariomycetes</taxon>
        <taxon>Hypocreomycetidae</taxon>
        <taxon>Hypocreales</taxon>
        <taxon>Ophiocordycipitaceae</taxon>
        <taxon>Purpureocillium</taxon>
    </lineage>
</organism>
<feature type="domain" description="JmjC" evidence="1">
    <location>
        <begin position="166"/>
        <end position="339"/>
    </location>
</feature>
<gene>
    <name evidence="2" type="ORF">VFPBJ_06885</name>
    <name evidence="3" type="ORF">VFPFJ_02656</name>
</gene>
<dbReference type="SUPFAM" id="SSF51197">
    <property type="entry name" value="Clavaminate synthase-like"/>
    <property type="match status" value="1"/>
</dbReference>
<reference evidence="3 4" key="1">
    <citation type="submission" date="2016-02" db="EMBL/GenBank/DDBJ databases">
        <title>Biosynthesis of antibiotic leucinostatins and their inhibition on Phytophthora in bio-control Purpureocillium lilacinum.</title>
        <authorList>
            <person name="Wang G."/>
            <person name="Liu Z."/>
            <person name="Lin R."/>
            <person name="Li E."/>
            <person name="Mao Z."/>
            <person name="Ling J."/>
            <person name="Yin W."/>
            <person name="Xie B."/>
        </authorList>
    </citation>
    <scope>NUCLEOTIDE SEQUENCE [LARGE SCALE GENOMIC DNA]</scope>
    <source>
        <strain evidence="2">PLBJ-1</strain>
        <strain evidence="3">PLFJ-1</strain>
    </source>
</reference>
<sequence>MRGAIGHSAVLPRLFHGTSACRQRGAVVRTIEAALPAVGGHPDIHAFQQKALIPKKPLVFRHGAGSPTSQLSAAAKWFTQDDSGRRVLTDHVINFNDWPFPYELVQSSPQKRDAVISFRDWLMQSSAISDQIMAGILQTAITEGEGLQFSQLYGPLLLLAKALEFNRLQDSKRLSTLELYIAQSMLSDLPQPLQDDLRTPELVRRAGKGDVYSSSVWLGTEPTYTPLHRDPNPNLFCQLCGNKSLRILPPAIGERLYFEVQVKIRQHGNSRIRTTEMMEGDERAALHDAVWSNDELVELLLETELGPGDALFIPDGWWHSVKSTGTDGQLNGSANWWFR</sequence>
<comment type="caution">
    <text evidence="3">The sequence shown here is derived from an EMBL/GenBank/DDBJ whole genome shotgun (WGS) entry which is preliminary data.</text>
</comment>
<dbReference type="InterPro" id="IPR003347">
    <property type="entry name" value="JmjC_dom"/>
</dbReference>
<accession>A0A179HTW9</accession>
<evidence type="ECO:0000313" key="3">
    <source>
        <dbReference type="EMBL" id="OAQ93494.1"/>
    </source>
</evidence>
<dbReference type="EMBL" id="LSBH01000005">
    <property type="protein sequence ID" value="OAQ78764.1"/>
    <property type="molecule type" value="Genomic_DNA"/>
</dbReference>
<evidence type="ECO:0000313" key="2">
    <source>
        <dbReference type="EMBL" id="OAQ78764.1"/>
    </source>
</evidence>
<dbReference type="Gene3D" id="2.60.120.650">
    <property type="entry name" value="Cupin"/>
    <property type="match status" value="1"/>
</dbReference>
<name>A0A179HTW9_PURLI</name>
<dbReference type="OMA" id="STEMMEG"/>
<evidence type="ECO:0000313" key="4">
    <source>
        <dbReference type="Proteomes" id="UP000078340"/>
    </source>
</evidence>
<dbReference type="AlphaFoldDB" id="A0A179HTW9"/>
<dbReference type="PANTHER" id="PTHR12461:SF105">
    <property type="entry name" value="HYPOXIA-INDUCIBLE FACTOR 1-ALPHA INHIBITOR"/>
    <property type="match status" value="1"/>
</dbReference>
<protein>
    <submittedName>
        <fullName evidence="3">JmjC domain-containingprotein</fullName>
    </submittedName>
</protein>
<dbReference type="Proteomes" id="UP000078240">
    <property type="component" value="Unassembled WGS sequence"/>
</dbReference>
<evidence type="ECO:0000259" key="1">
    <source>
        <dbReference type="PROSITE" id="PS51184"/>
    </source>
</evidence>
<dbReference type="PANTHER" id="PTHR12461">
    <property type="entry name" value="HYPOXIA-INDUCIBLE FACTOR 1 ALPHA INHIBITOR-RELATED"/>
    <property type="match status" value="1"/>
</dbReference>